<dbReference type="Pfam" id="PF02472">
    <property type="entry name" value="ExbD"/>
    <property type="match status" value="1"/>
</dbReference>
<evidence type="ECO:0000256" key="8">
    <source>
        <dbReference type="ARBA" id="ARBA00022519"/>
    </source>
</evidence>
<dbReference type="NCBIfam" id="TIGR02804">
    <property type="entry name" value="ExbD_2"/>
    <property type="match status" value="1"/>
</dbReference>
<dbReference type="eggNOG" id="COG0848">
    <property type="taxonomic scope" value="Bacteria"/>
</dbReference>
<evidence type="ECO:0000256" key="11">
    <source>
        <dbReference type="ARBA" id="ARBA00022989"/>
    </source>
</evidence>
<keyword evidence="7" id="KW-1003">Cell membrane</keyword>
<evidence type="ECO:0000256" key="2">
    <source>
        <dbReference type="ARBA" id="ARBA00004249"/>
    </source>
</evidence>
<gene>
    <name evidence="15" type="primary">expD</name>
    <name evidence="15" type="ordered locus">CHAB381_0879</name>
</gene>
<dbReference type="KEGG" id="cha:CHAB381_0879"/>
<keyword evidence="11 14" id="KW-1133">Transmembrane helix</keyword>
<comment type="similarity">
    <text evidence="3 13">Belongs to the ExbD/TolR family.</text>
</comment>
<dbReference type="Proteomes" id="UP000002407">
    <property type="component" value="Chromosome"/>
</dbReference>
<evidence type="ECO:0000256" key="5">
    <source>
        <dbReference type="ARBA" id="ARBA00022090"/>
    </source>
</evidence>
<dbReference type="PANTHER" id="PTHR30558">
    <property type="entry name" value="EXBD MEMBRANE COMPONENT OF PMF-DRIVEN MACROMOLECULE IMPORT SYSTEM"/>
    <property type="match status" value="1"/>
</dbReference>
<dbReference type="InterPro" id="IPR003400">
    <property type="entry name" value="ExbD"/>
</dbReference>
<dbReference type="HOGENOM" id="CLU_085305_2_0_7"/>
<dbReference type="EMBL" id="CP000776">
    <property type="protein sequence ID" value="ABS51049.1"/>
    <property type="molecule type" value="Genomic_DNA"/>
</dbReference>
<comment type="function">
    <text evidence="1">Involved in the TonB-dependent energy-dependent transport of various receptor-bound substrates.</text>
</comment>
<evidence type="ECO:0000256" key="9">
    <source>
        <dbReference type="ARBA" id="ARBA00022692"/>
    </source>
</evidence>
<evidence type="ECO:0000256" key="4">
    <source>
        <dbReference type="ARBA" id="ARBA00011471"/>
    </source>
</evidence>
<protein>
    <recommendedName>
        <fullName evidence="5">Biopolymer transport protein ExbD</fullName>
    </recommendedName>
</protein>
<keyword evidence="16" id="KW-1185">Reference proteome</keyword>
<comment type="subcellular location">
    <subcellularLocation>
        <location evidence="2">Cell inner membrane</location>
        <topology evidence="2">Single-pass type II membrane protein</topology>
    </subcellularLocation>
    <subcellularLocation>
        <location evidence="13">Cell membrane</location>
        <topology evidence="13">Single-pass type II membrane protein</topology>
    </subcellularLocation>
</comment>
<evidence type="ECO:0000313" key="15">
    <source>
        <dbReference type="EMBL" id="ABS51049.1"/>
    </source>
</evidence>
<comment type="subunit">
    <text evidence="4">The accessory proteins ExbB and ExbD seem to form a complex with TonB.</text>
</comment>
<name>A7I1Q0_CAMHC</name>
<evidence type="ECO:0000256" key="14">
    <source>
        <dbReference type="SAM" id="Phobius"/>
    </source>
</evidence>
<organism evidence="15 16">
    <name type="scientific">Campylobacter hominis (strain ATCC BAA-381 / DSM 21671 / CCUG 45161 / LMG 19568 / NCTC 13146 / CH001A)</name>
    <dbReference type="NCBI Taxonomy" id="360107"/>
    <lineage>
        <taxon>Bacteria</taxon>
        <taxon>Pseudomonadati</taxon>
        <taxon>Campylobacterota</taxon>
        <taxon>Epsilonproteobacteria</taxon>
        <taxon>Campylobacterales</taxon>
        <taxon>Campylobacteraceae</taxon>
        <taxon>Campylobacter</taxon>
    </lineage>
</organism>
<dbReference type="GO" id="GO:0022857">
    <property type="term" value="F:transmembrane transporter activity"/>
    <property type="evidence" value="ECO:0007669"/>
    <property type="project" value="InterPro"/>
</dbReference>
<dbReference type="PANTHER" id="PTHR30558:SF12">
    <property type="entry name" value="BIOPOLYMER TRANSPORT PROTEIN EXBD"/>
    <property type="match status" value="1"/>
</dbReference>
<sequence>MRPKRDGLNIVPFIDVMLVLLAIVLSVSTFIAQGGIKVELANSKNAVTLPNIDKVLVISVDDSNNIYINNKISSINEVENSIKNINKDTFVEIKNDKNSKFETFISIIDVLKTHKHENFTIALEKNE</sequence>
<dbReference type="STRING" id="360107.CHAB381_0879"/>
<keyword evidence="10 13" id="KW-0653">Protein transport</keyword>
<feature type="transmembrane region" description="Helical" evidence="14">
    <location>
        <begin position="12"/>
        <end position="32"/>
    </location>
</feature>
<keyword evidence="6 13" id="KW-0813">Transport</keyword>
<proteinExistence type="inferred from homology"/>
<dbReference type="AlphaFoldDB" id="A7I1Q0"/>
<keyword evidence="9 13" id="KW-0812">Transmembrane</keyword>
<reference evidence="16" key="1">
    <citation type="submission" date="2007-07" db="EMBL/GenBank/DDBJ databases">
        <title>Complete genome sequence of Campylobacter hominis ATCC BAA-381, a commensal isolated from the human gastrointestinal tract.</title>
        <authorList>
            <person name="Fouts D.E."/>
            <person name="Mongodin E.F."/>
            <person name="Puiu D."/>
            <person name="Sebastian Y."/>
            <person name="Miller W.G."/>
            <person name="Mandrell R.E."/>
            <person name="Nelson K.E."/>
        </authorList>
    </citation>
    <scope>NUCLEOTIDE SEQUENCE [LARGE SCALE GENOMIC DNA]</scope>
    <source>
        <strain evidence="16">ATCC BAA-381 / DSM 21671 / CCUG 45161 / LMG 19568 / NCTC 13146 / CH001A</strain>
    </source>
</reference>
<evidence type="ECO:0000313" key="16">
    <source>
        <dbReference type="Proteomes" id="UP000002407"/>
    </source>
</evidence>
<evidence type="ECO:0000256" key="1">
    <source>
        <dbReference type="ARBA" id="ARBA00003540"/>
    </source>
</evidence>
<evidence type="ECO:0000256" key="10">
    <source>
        <dbReference type="ARBA" id="ARBA00022927"/>
    </source>
</evidence>
<evidence type="ECO:0000256" key="13">
    <source>
        <dbReference type="RuleBase" id="RU003879"/>
    </source>
</evidence>
<keyword evidence="12 14" id="KW-0472">Membrane</keyword>
<evidence type="ECO:0000256" key="3">
    <source>
        <dbReference type="ARBA" id="ARBA00005811"/>
    </source>
</evidence>
<dbReference type="GO" id="GO:0015031">
    <property type="term" value="P:protein transport"/>
    <property type="evidence" value="ECO:0007669"/>
    <property type="project" value="UniProtKB-KW"/>
</dbReference>
<accession>A7I1Q0</accession>
<keyword evidence="8" id="KW-0997">Cell inner membrane</keyword>
<evidence type="ECO:0000256" key="6">
    <source>
        <dbReference type="ARBA" id="ARBA00022448"/>
    </source>
</evidence>
<dbReference type="OrthoDB" id="9798629at2"/>
<evidence type="ECO:0000256" key="7">
    <source>
        <dbReference type="ARBA" id="ARBA00022475"/>
    </source>
</evidence>
<dbReference type="InterPro" id="IPR014171">
    <property type="entry name" value="TonB_ExbD_2"/>
</dbReference>
<dbReference type="GO" id="GO:0005886">
    <property type="term" value="C:plasma membrane"/>
    <property type="evidence" value="ECO:0007669"/>
    <property type="project" value="UniProtKB-SubCell"/>
</dbReference>
<evidence type="ECO:0000256" key="12">
    <source>
        <dbReference type="ARBA" id="ARBA00023136"/>
    </source>
</evidence>
<dbReference type="RefSeq" id="WP_012108732.1">
    <property type="nucleotide sequence ID" value="NC_009714.1"/>
</dbReference>